<reference evidence="5 7" key="1">
    <citation type="submission" date="2017-10" db="EMBL/GenBank/DDBJ databases">
        <title>Effective Description of Clostridium neonatale sp. nov. linked to necrotizing enterocolitis in neonates and a clarification of species assignable to the genus Clostridium (Prazmowski 1880) emend. Lawson and Rainey 2016.</title>
        <authorList>
            <person name="Bernard K."/>
            <person name="Burdz T."/>
            <person name="Wiebe D."/>
            <person name="Balcewich B."/>
            <person name="Alfa M."/>
            <person name="Bernier A.-M."/>
        </authorList>
    </citation>
    <scope>NUCLEOTIDE SEQUENCE [LARGE SCALE GENOMIC DNA]</scope>
    <source>
        <strain evidence="5 7">LCDC99A005</strain>
    </source>
</reference>
<dbReference type="Pfam" id="PF19127">
    <property type="entry name" value="Choline_bind_3"/>
    <property type="match status" value="2"/>
</dbReference>
<feature type="repeat" description="Cell wall-binding" evidence="2">
    <location>
        <begin position="337"/>
        <end position="356"/>
    </location>
</feature>
<gene>
    <name evidence="6" type="primary">lytA_17</name>
    <name evidence="4" type="ORF">CNEO_41263</name>
    <name evidence="6" type="ORF">CNEONATNEC25_03552</name>
    <name evidence="5" type="ORF">CQ394_12865</name>
</gene>
<dbReference type="Gene3D" id="2.20.120.10">
    <property type="entry name" value="Multimodular pneumococcal cell wall endolysin, domain 3"/>
    <property type="match status" value="1"/>
</dbReference>
<dbReference type="SUPFAM" id="SSF69360">
    <property type="entry name" value="Cell wall binding repeat"/>
    <property type="match status" value="2"/>
</dbReference>
<dbReference type="Proteomes" id="UP000431451">
    <property type="component" value="Unassembled WGS sequence"/>
</dbReference>
<keyword evidence="1" id="KW-0677">Repeat</keyword>
<protein>
    <submittedName>
        <fullName evidence="6">Autolysin</fullName>
        <ecNumber evidence="6">3.5.1.28</ecNumber>
    </submittedName>
    <submittedName>
        <fullName evidence="5">Cell wall-binding protein</fullName>
    </submittedName>
</protein>
<keyword evidence="6" id="KW-0378">Hydrolase</keyword>
<dbReference type="GO" id="GO:0008745">
    <property type="term" value="F:N-acetylmuramoyl-L-alanine amidase activity"/>
    <property type="evidence" value="ECO:0007669"/>
    <property type="project" value="UniProtKB-EC"/>
</dbReference>
<reference evidence="6 8" key="2">
    <citation type="submission" date="2018-06" db="EMBL/GenBank/DDBJ databases">
        <authorList>
            <consortium name="IHU Genomes"/>
        </authorList>
    </citation>
    <scope>NUCLEOTIDE SEQUENCE [LARGE SCALE GENOMIC DNA]</scope>
    <source>
        <strain evidence="6 8">NEC25</strain>
    </source>
</reference>
<dbReference type="EMBL" id="CAKJVE010000004">
    <property type="protein sequence ID" value="CAG9704437.1"/>
    <property type="molecule type" value="Genomic_DNA"/>
</dbReference>
<organism evidence="5 7">
    <name type="scientific">Clostridium neonatale</name>
    <dbReference type="NCBI Taxonomy" id="137838"/>
    <lineage>
        <taxon>Bacteria</taxon>
        <taxon>Bacillati</taxon>
        <taxon>Bacillota</taxon>
        <taxon>Clostridia</taxon>
        <taxon>Eubacteriales</taxon>
        <taxon>Clostridiaceae</taxon>
        <taxon>Clostridium</taxon>
    </lineage>
</organism>
<dbReference type="InterPro" id="IPR025883">
    <property type="entry name" value="Cadherin-like_domain"/>
</dbReference>
<evidence type="ECO:0000313" key="8">
    <source>
        <dbReference type="Proteomes" id="UP000431451"/>
    </source>
</evidence>
<evidence type="ECO:0000313" key="5">
    <source>
        <dbReference type="EMBL" id="PEG32542.1"/>
    </source>
</evidence>
<dbReference type="Proteomes" id="UP000789738">
    <property type="component" value="Unassembled WGS sequence"/>
</dbReference>
<dbReference type="OrthoDB" id="9783374at2"/>
<feature type="repeat" description="Cell wall-binding" evidence="2">
    <location>
        <begin position="397"/>
        <end position="416"/>
    </location>
</feature>
<evidence type="ECO:0000313" key="7">
    <source>
        <dbReference type="Proteomes" id="UP000220840"/>
    </source>
</evidence>
<dbReference type="Gene3D" id="2.10.270.10">
    <property type="entry name" value="Cholin Binding"/>
    <property type="match status" value="3"/>
</dbReference>
<dbReference type="RefSeq" id="WP_058296686.1">
    <property type="nucleotide sequence ID" value="NZ_CAKJVE010000004.1"/>
</dbReference>
<dbReference type="AlphaFoldDB" id="A0A2A7ML54"/>
<evidence type="ECO:0000259" key="3">
    <source>
        <dbReference type="Pfam" id="PF12733"/>
    </source>
</evidence>
<dbReference type="InterPro" id="IPR018337">
    <property type="entry name" value="Cell_wall/Cho-bd_repeat"/>
</dbReference>
<feature type="repeat" description="Cell wall-binding" evidence="2">
    <location>
        <begin position="377"/>
        <end position="396"/>
    </location>
</feature>
<dbReference type="EMBL" id="UWJD01000003">
    <property type="protein sequence ID" value="VCT85949.1"/>
    <property type="molecule type" value="Genomic_DNA"/>
</dbReference>
<feature type="repeat" description="Cell wall-binding" evidence="2">
    <location>
        <begin position="296"/>
        <end position="316"/>
    </location>
</feature>
<keyword evidence="7" id="KW-1185">Reference proteome</keyword>
<dbReference type="EMBL" id="PDCJ01000001">
    <property type="protein sequence ID" value="PEG32542.1"/>
    <property type="molecule type" value="Genomic_DNA"/>
</dbReference>
<dbReference type="Proteomes" id="UP000220840">
    <property type="component" value="Unassembled WGS sequence"/>
</dbReference>
<sequence>MRRKILKIFILFFTLGLTISSIQYLDESGLFISTVYADETDEVDYLLKDIYIAGDYSINFSPDVFTYSLDVSAYDEDILLKLEPKYRSDKVYLNGVEVLKEDKYRIFANLEYGKNILNIDVKDSYDGTTYRYVLYVYRGGSDYITLDDINIDDRNIGFKPNKRFYNIELDEDEEIIRLNCIPKEGNYSVKVNNTLLGEKNTIRLKFDGINKYVINVTLIDNDTKKESKYVLNFYLGIPISPDVTGSINAILKPNQWILVNGRWRYNDYKGDYLRDTWFYDNQYCKWFYLNSRGYMHTGWLEYDDGNTYYLDNHGAMQTGWVIDNGKWYYLDENGVMRKGWIKDKNKWYFLGNKGEMKTGWMQDRGTWYFLNKDGSMKTGWIIYDDEYYYLNNDGAMQTGWLRYNNEWYYMDNKNGAMKNGEWIFNQGNWYYINYSGTMRTGWLSKDDKLYYLNSDGTMNTDTKIIDGYICRFNKDGSVDVD</sequence>
<feature type="repeat" description="Cell wall-binding" evidence="2">
    <location>
        <begin position="439"/>
        <end position="458"/>
    </location>
</feature>
<feature type="domain" description="Cadherin-like beta-sandwich-like" evidence="3">
    <location>
        <begin position="149"/>
        <end position="234"/>
    </location>
</feature>
<accession>A0A2A7ML54</accession>
<dbReference type="EC" id="3.5.1.28" evidence="6"/>
<reference evidence="4" key="3">
    <citation type="submission" date="2021-10" db="EMBL/GenBank/DDBJ databases">
        <authorList>
            <person name="Mesa V."/>
        </authorList>
    </citation>
    <scope>NUCLEOTIDE SEQUENCE</scope>
    <source>
        <strain evidence="4">CC3_PB</strain>
    </source>
</reference>
<feature type="repeat" description="Cell wall-binding" evidence="2">
    <location>
        <begin position="357"/>
        <end position="376"/>
    </location>
</feature>
<dbReference type="STRING" id="137838.GCA_001458595_04063"/>
<dbReference type="Pfam" id="PF01473">
    <property type="entry name" value="Choline_bind_1"/>
    <property type="match status" value="2"/>
</dbReference>
<evidence type="ECO:0000313" key="4">
    <source>
        <dbReference type="EMBL" id="CAG9704437.1"/>
    </source>
</evidence>
<feature type="repeat" description="Cell wall-binding" evidence="2">
    <location>
        <begin position="317"/>
        <end position="336"/>
    </location>
</feature>
<proteinExistence type="predicted"/>
<evidence type="ECO:0000313" key="6">
    <source>
        <dbReference type="EMBL" id="VCT85949.1"/>
    </source>
</evidence>
<dbReference type="Pfam" id="PF12733">
    <property type="entry name" value="Cadherin-like"/>
    <property type="match status" value="2"/>
</dbReference>
<dbReference type="PROSITE" id="PS51170">
    <property type="entry name" value="CW"/>
    <property type="match status" value="7"/>
</dbReference>
<evidence type="ECO:0000256" key="1">
    <source>
        <dbReference type="ARBA" id="ARBA00022737"/>
    </source>
</evidence>
<name>A0A2A7ML54_9CLOT</name>
<evidence type="ECO:0000256" key="2">
    <source>
        <dbReference type="PROSITE-ProRule" id="PRU00591"/>
    </source>
</evidence>
<feature type="domain" description="Cadherin-like beta-sandwich-like" evidence="3">
    <location>
        <begin position="58"/>
        <end position="138"/>
    </location>
</feature>